<dbReference type="InterPro" id="IPR029058">
    <property type="entry name" value="AB_hydrolase_fold"/>
</dbReference>
<dbReference type="EMBL" id="WBMS02000001">
    <property type="protein sequence ID" value="MVZ99088.1"/>
    <property type="molecule type" value="Genomic_DNA"/>
</dbReference>
<keyword evidence="4" id="KW-1185">Reference proteome</keyword>
<gene>
    <name evidence="3" type="ORF">F8568_001525</name>
</gene>
<dbReference type="InterPro" id="IPR013094">
    <property type="entry name" value="AB_hydrolase_3"/>
</dbReference>
<dbReference type="AlphaFoldDB" id="A0A6I4M8S5"/>
<dbReference type="InterPro" id="IPR050300">
    <property type="entry name" value="GDXG_lipolytic_enzyme"/>
</dbReference>
<evidence type="ECO:0000259" key="2">
    <source>
        <dbReference type="Pfam" id="PF07859"/>
    </source>
</evidence>
<dbReference type="PANTHER" id="PTHR48081">
    <property type="entry name" value="AB HYDROLASE SUPERFAMILY PROTEIN C4A8.06C"/>
    <property type="match status" value="1"/>
</dbReference>
<reference evidence="3" key="1">
    <citation type="submission" date="2019-12" db="EMBL/GenBank/DDBJ databases">
        <title>Actinomadura physcomitrii sp. nov., a novel actinomycete isolated from moss [Physcomitrium sphaericum (Ludw) Fuernr].</title>
        <authorList>
            <person name="Zhuang X."/>
        </authorList>
    </citation>
    <scope>NUCLEOTIDE SEQUENCE [LARGE SCALE GENOMIC DNA]</scope>
    <source>
        <strain evidence="3">LD22</strain>
    </source>
</reference>
<feature type="domain" description="Alpha/beta hydrolase fold-3" evidence="2">
    <location>
        <begin position="89"/>
        <end position="295"/>
    </location>
</feature>
<comment type="caution">
    <text evidence="3">The sequence shown here is derived from an EMBL/GenBank/DDBJ whole genome shotgun (WGS) entry which is preliminary data.</text>
</comment>
<organism evidence="3 4">
    <name type="scientific">Actinomadura physcomitrii</name>
    <dbReference type="NCBI Taxonomy" id="2650748"/>
    <lineage>
        <taxon>Bacteria</taxon>
        <taxon>Bacillati</taxon>
        <taxon>Actinomycetota</taxon>
        <taxon>Actinomycetes</taxon>
        <taxon>Streptosporangiales</taxon>
        <taxon>Thermomonosporaceae</taxon>
        <taxon>Actinomadura</taxon>
    </lineage>
</organism>
<dbReference type="GO" id="GO:0016787">
    <property type="term" value="F:hydrolase activity"/>
    <property type="evidence" value="ECO:0007669"/>
    <property type="project" value="UniProtKB-KW"/>
</dbReference>
<evidence type="ECO:0000313" key="4">
    <source>
        <dbReference type="Proteomes" id="UP000462055"/>
    </source>
</evidence>
<dbReference type="SUPFAM" id="SSF53474">
    <property type="entry name" value="alpha/beta-Hydrolases"/>
    <property type="match status" value="1"/>
</dbReference>
<proteinExistence type="predicted"/>
<dbReference type="Proteomes" id="UP000462055">
    <property type="component" value="Unassembled WGS sequence"/>
</dbReference>
<evidence type="ECO:0000313" key="3">
    <source>
        <dbReference type="EMBL" id="MVZ99088.1"/>
    </source>
</evidence>
<evidence type="ECO:0000256" key="1">
    <source>
        <dbReference type="ARBA" id="ARBA00022801"/>
    </source>
</evidence>
<keyword evidence="1 3" id="KW-0378">Hydrolase</keyword>
<accession>A0A6I4M8S5</accession>
<dbReference type="Pfam" id="PF07859">
    <property type="entry name" value="Abhydrolase_3"/>
    <property type="match status" value="1"/>
</dbReference>
<dbReference type="RefSeq" id="WP_151590351.1">
    <property type="nucleotide sequence ID" value="NZ_WBMS02000001.1"/>
</dbReference>
<dbReference type="Gene3D" id="3.40.50.1820">
    <property type="entry name" value="alpha/beta hydrolase"/>
    <property type="match status" value="1"/>
</dbReference>
<protein>
    <submittedName>
        <fullName evidence="3">Alpha/beta hydrolase fold domain-containing protein</fullName>
    </submittedName>
</protein>
<dbReference type="PANTHER" id="PTHR48081:SF8">
    <property type="entry name" value="ALPHA_BETA HYDROLASE FOLD-3 DOMAIN-CONTAINING PROTEIN-RELATED"/>
    <property type="match status" value="1"/>
</dbReference>
<sequence length="330" mass="34515">MSSEAMRPAPPFDRELMPLLASGQLTSTVDVAQMVAARPPADTSAVDELLAARGLVREDRRAPGLGSDPDVTVSVIRKRSHVPGGPGIYFAHGGGMVTGNRFNGIDRFLDWVELFDAVAVTVEYRRAPEHPDPAPLNDCYAGLIWTAAKAAELGFDPGKLVTAGLSAGGCLIAGAGLLARDRGGPAAAAQVLICPMLDDRNETVSSRQIQGIGVWDRASNAAGWTALLGDRRGTDRVSVYSAPARATDLSGLPPTYIDCGSAEVFRDEAVAFATGIWAAGGSAELHVWAGGFHGFDGFAPDAAISVAARNGRVDFLRRTLGAAPAEPRKN</sequence>
<name>A0A6I4M8S5_9ACTN</name>